<evidence type="ECO:0000313" key="8">
    <source>
        <dbReference type="Proteomes" id="UP000247498"/>
    </source>
</evidence>
<dbReference type="Pfam" id="PF13649">
    <property type="entry name" value="Methyltransf_25"/>
    <property type="match status" value="1"/>
</dbReference>
<evidence type="ECO:0000256" key="5">
    <source>
        <dbReference type="SAM" id="MobiDB-lite"/>
    </source>
</evidence>
<evidence type="ECO:0000256" key="3">
    <source>
        <dbReference type="ARBA" id="ARBA00022679"/>
    </source>
</evidence>
<evidence type="ECO:0000256" key="1">
    <source>
        <dbReference type="ARBA" id="ARBA00010633"/>
    </source>
</evidence>
<keyword evidence="3 7" id="KW-0808">Transferase</keyword>
<dbReference type="GO" id="GO:1905706">
    <property type="term" value="P:regulation of mitochondrial ATP synthesis coupled proton transport"/>
    <property type="evidence" value="ECO:0007669"/>
    <property type="project" value="TreeGrafter"/>
</dbReference>
<dbReference type="PANTHER" id="PTHR13610:SF11">
    <property type="entry name" value="METHYLTRANSFERASE DOMAIN-CONTAINING PROTEIN"/>
    <property type="match status" value="1"/>
</dbReference>
<comment type="similarity">
    <text evidence="1">Belongs to the ANT/ATPSC lysine N-methyltransferase family.</text>
</comment>
<dbReference type="PANTHER" id="PTHR13610">
    <property type="entry name" value="METHYLTRANSFERASE DOMAIN-CONTAINING PROTEIN"/>
    <property type="match status" value="1"/>
</dbReference>
<feature type="region of interest" description="Disordered" evidence="5">
    <location>
        <begin position="31"/>
        <end position="83"/>
    </location>
</feature>
<dbReference type="OrthoDB" id="66144at2759"/>
<dbReference type="InParanoid" id="A0A2V0PHX9"/>
<dbReference type="InterPro" id="IPR029063">
    <property type="entry name" value="SAM-dependent_MTases_sf"/>
</dbReference>
<dbReference type="GO" id="GO:0032259">
    <property type="term" value="P:methylation"/>
    <property type="evidence" value="ECO:0007669"/>
    <property type="project" value="UniProtKB-KW"/>
</dbReference>
<evidence type="ECO:0000259" key="6">
    <source>
        <dbReference type="Pfam" id="PF13649"/>
    </source>
</evidence>
<feature type="domain" description="Methyltransferase" evidence="6">
    <location>
        <begin position="135"/>
        <end position="207"/>
    </location>
</feature>
<gene>
    <name evidence="7" type="ORF">Rsub_11624</name>
</gene>
<dbReference type="CDD" id="cd02440">
    <property type="entry name" value="AdoMet_MTases"/>
    <property type="match status" value="1"/>
</dbReference>
<dbReference type="Gene3D" id="3.40.50.150">
    <property type="entry name" value="Vaccinia Virus protein VP39"/>
    <property type="match status" value="1"/>
</dbReference>
<dbReference type="GO" id="GO:0005840">
    <property type="term" value="C:ribosome"/>
    <property type="evidence" value="ECO:0007669"/>
    <property type="project" value="UniProtKB-KW"/>
</dbReference>
<dbReference type="EMBL" id="BDRX01000148">
    <property type="protein sequence ID" value="GBF99179.1"/>
    <property type="molecule type" value="Genomic_DNA"/>
</dbReference>
<dbReference type="InterPro" id="IPR041698">
    <property type="entry name" value="Methyltransf_25"/>
</dbReference>
<reference evidence="7 8" key="1">
    <citation type="journal article" date="2018" name="Sci. Rep.">
        <title>Raphidocelis subcapitata (=Pseudokirchneriella subcapitata) provides an insight into genome evolution and environmental adaptations in the Sphaeropleales.</title>
        <authorList>
            <person name="Suzuki S."/>
            <person name="Yamaguchi H."/>
            <person name="Nakajima N."/>
            <person name="Kawachi M."/>
        </authorList>
    </citation>
    <scope>NUCLEOTIDE SEQUENCE [LARGE SCALE GENOMIC DNA]</scope>
    <source>
        <strain evidence="7 8">NIES-35</strain>
    </source>
</reference>
<dbReference type="GO" id="GO:0005739">
    <property type="term" value="C:mitochondrion"/>
    <property type="evidence" value="ECO:0007669"/>
    <property type="project" value="TreeGrafter"/>
</dbReference>
<dbReference type="SUPFAM" id="SSF53335">
    <property type="entry name" value="S-adenosyl-L-methionine-dependent methyltransferases"/>
    <property type="match status" value="1"/>
</dbReference>
<dbReference type="AlphaFoldDB" id="A0A2V0PHX9"/>
<keyword evidence="7" id="KW-0689">Ribosomal protein</keyword>
<organism evidence="7 8">
    <name type="scientific">Raphidocelis subcapitata</name>
    <dbReference type="NCBI Taxonomy" id="307507"/>
    <lineage>
        <taxon>Eukaryota</taxon>
        <taxon>Viridiplantae</taxon>
        <taxon>Chlorophyta</taxon>
        <taxon>core chlorophytes</taxon>
        <taxon>Chlorophyceae</taxon>
        <taxon>CS clade</taxon>
        <taxon>Sphaeropleales</taxon>
        <taxon>Selenastraceae</taxon>
        <taxon>Raphidocelis</taxon>
    </lineage>
</organism>
<sequence>MSMRWSRGVCLLSRALEQRLHGLPAAAHAPRSLAPAAADRGGHGHAAGPARNSPGSGGGAHAHRAWSSSSSGGSGGSQGAPEQGGGLLAGGMLAELRSWLRFLLPGKYKAVYYPTPLPVVLRMLQLAGVGPSDVVYDLGCGDGRIVIAAVQQLGAKRAVGVELDPKLAAAARRAVAAAGLEGRVRIDEADAAGADLSDATVLALYLSASGNRALLDAVAGTLRRGTRVVSLYFEVEGWEAALLARDTSMGVEVYLYAAP</sequence>
<keyword evidence="8" id="KW-1185">Reference proteome</keyword>
<dbReference type="STRING" id="307507.A0A2V0PHX9"/>
<name>A0A2V0PHX9_9CHLO</name>
<feature type="compositionally biased region" description="Gly residues" evidence="5">
    <location>
        <begin position="72"/>
        <end position="83"/>
    </location>
</feature>
<keyword evidence="4" id="KW-0949">S-adenosyl-L-methionine</keyword>
<dbReference type="InterPro" id="IPR026170">
    <property type="entry name" value="FAM173A/B"/>
</dbReference>
<evidence type="ECO:0000313" key="7">
    <source>
        <dbReference type="EMBL" id="GBF99179.1"/>
    </source>
</evidence>
<keyword evidence="2 7" id="KW-0489">Methyltransferase</keyword>
<proteinExistence type="inferred from homology"/>
<keyword evidence="7" id="KW-0687">Ribonucleoprotein</keyword>
<evidence type="ECO:0000256" key="4">
    <source>
        <dbReference type="ARBA" id="ARBA00022691"/>
    </source>
</evidence>
<dbReference type="Proteomes" id="UP000247498">
    <property type="component" value="Unassembled WGS sequence"/>
</dbReference>
<evidence type="ECO:0000256" key="2">
    <source>
        <dbReference type="ARBA" id="ARBA00022603"/>
    </source>
</evidence>
<protein>
    <submittedName>
        <fullName evidence="7">50S ribosomal protein L11 methyltransferase</fullName>
    </submittedName>
</protein>
<dbReference type="GO" id="GO:0016279">
    <property type="term" value="F:protein-lysine N-methyltransferase activity"/>
    <property type="evidence" value="ECO:0007669"/>
    <property type="project" value="InterPro"/>
</dbReference>
<comment type="caution">
    <text evidence="7">The sequence shown here is derived from an EMBL/GenBank/DDBJ whole genome shotgun (WGS) entry which is preliminary data.</text>
</comment>
<accession>A0A2V0PHX9</accession>